<comment type="caution">
    <text evidence="1">The sequence shown here is derived from an EMBL/GenBank/DDBJ whole genome shotgun (WGS) entry which is preliminary data.</text>
</comment>
<reference evidence="1 2" key="1">
    <citation type="journal article" date="2014" name="Genome Biol. Evol.">
        <title>The genome of the myxosporean Thelohanellus kitauei shows adaptations to nutrient acquisition within its fish host.</title>
        <authorList>
            <person name="Yang Y."/>
            <person name="Xiong J."/>
            <person name="Zhou Z."/>
            <person name="Huo F."/>
            <person name="Miao W."/>
            <person name="Ran C."/>
            <person name="Liu Y."/>
            <person name="Zhang J."/>
            <person name="Feng J."/>
            <person name="Wang M."/>
            <person name="Wang M."/>
            <person name="Wang L."/>
            <person name="Yao B."/>
        </authorList>
    </citation>
    <scope>NUCLEOTIDE SEQUENCE [LARGE SCALE GENOMIC DNA]</scope>
    <source>
        <strain evidence="1">Wuqing</strain>
    </source>
</reference>
<evidence type="ECO:0000313" key="2">
    <source>
        <dbReference type="Proteomes" id="UP000031668"/>
    </source>
</evidence>
<gene>
    <name evidence="1" type="ORF">RF11_14745</name>
</gene>
<protein>
    <submittedName>
        <fullName evidence="1">Uncharacterized protein</fullName>
    </submittedName>
</protein>
<sequence length="461" mass="55362">MDSLMICALHQPNKILFIVENAMFYFYNYFIVDMPDLAQKFWILCEQIYGLDPRKTYTLSQHKLTICLNQMTTAICKTKEEDCSRLLMIYLNMLHRQRFLDELKFNLDKFYTVTVLIVELHARKNSEYLLYLRFPKIWNIILNRSENVFKIDKIEKLIIFSTLFALDISSYLRKVSRGCSLFEVTQDKKKKLYIIYLALALFSRVDHFTYRWLRKVLTDLHESFQKYFEISPIECLTFETQFHILQYYIKSFVTLRVEISPFDDTVLNCFFERLVTYQSLNSSTIMITKFIFDLILALGDETYTEKIKADERLYLYEDLKRCHLSLIDDDFIKNMFFKCRWDVITRRNYFTNKEYDNSKCKIENTIMQMAVLAFNESNFFNEDEVTFYMSLFKVIDETSLQVPSTINPRLMSTPKSCQNSSQSKNLYLKPTFREIFRVFILIYEMKFIFGDMKLKFVDLNS</sequence>
<accession>A0A0C2JAR6</accession>
<dbReference type="OrthoDB" id="10047020at2759"/>
<name>A0A0C2JAR6_THEKT</name>
<dbReference type="EMBL" id="JWZT01003593">
    <property type="protein sequence ID" value="KII66223.1"/>
    <property type="molecule type" value="Genomic_DNA"/>
</dbReference>
<evidence type="ECO:0000313" key="1">
    <source>
        <dbReference type="EMBL" id="KII66223.1"/>
    </source>
</evidence>
<organism evidence="1 2">
    <name type="scientific">Thelohanellus kitauei</name>
    <name type="common">Myxosporean</name>
    <dbReference type="NCBI Taxonomy" id="669202"/>
    <lineage>
        <taxon>Eukaryota</taxon>
        <taxon>Metazoa</taxon>
        <taxon>Cnidaria</taxon>
        <taxon>Myxozoa</taxon>
        <taxon>Myxosporea</taxon>
        <taxon>Bivalvulida</taxon>
        <taxon>Platysporina</taxon>
        <taxon>Myxobolidae</taxon>
        <taxon>Thelohanellus</taxon>
    </lineage>
</organism>
<dbReference type="AlphaFoldDB" id="A0A0C2JAR6"/>
<proteinExistence type="predicted"/>
<dbReference type="Proteomes" id="UP000031668">
    <property type="component" value="Unassembled WGS sequence"/>
</dbReference>
<keyword evidence="2" id="KW-1185">Reference proteome</keyword>